<evidence type="ECO:0000256" key="1">
    <source>
        <dbReference type="SAM" id="MobiDB-lite"/>
    </source>
</evidence>
<evidence type="ECO:0000313" key="4">
    <source>
        <dbReference type="Proteomes" id="UP000824469"/>
    </source>
</evidence>
<name>A0AA38FFE6_TAXCH</name>
<dbReference type="PANTHER" id="PTHR37716">
    <property type="entry name" value="OS07G0568900 PROTEIN"/>
    <property type="match status" value="1"/>
</dbReference>
<dbReference type="GO" id="GO:0009535">
    <property type="term" value="C:chloroplast thylakoid membrane"/>
    <property type="evidence" value="ECO:0007669"/>
    <property type="project" value="TreeGrafter"/>
</dbReference>
<evidence type="ECO:0000256" key="2">
    <source>
        <dbReference type="SAM" id="Phobius"/>
    </source>
</evidence>
<dbReference type="Proteomes" id="UP000824469">
    <property type="component" value="Unassembled WGS sequence"/>
</dbReference>
<keyword evidence="2" id="KW-1133">Transmembrane helix</keyword>
<evidence type="ECO:0000313" key="3">
    <source>
        <dbReference type="EMBL" id="KAH9304209.1"/>
    </source>
</evidence>
<feature type="transmembrane region" description="Helical" evidence="2">
    <location>
        <begin position="110"/>
        <end position="133"/>
    </location>
</feature>
<gene>
    <name evidence="3" type="ORF">KI387_008613</name>
</gene>
<dbReference type="PANTHER" id="PTHR37716:SF1">
    <property type="entry name" value="OS07G0568900 PROTEIN"/>
    <property type="match status" value="1"/>
</dbReference>
<dbReference type="EMBL" id="JAHRHJ020000008">
    <property type="protein sequence ID" value="KAH9304209.1"/>
    <property type="molecule type" value="Genomic_DNA"/>
</dbReference>
<keyword evidence="2" id="KW-0812">Transmembrane</keyword>
<organism evidence="3 4">
    <name type="scientific">Taxus chinensis</name>
    <name type="common">Chinese yew</name>
    <name type="synonym">Taxus wallichiana var. chinensis</name>
    <dbReference type="NCBI Taxonomy" id="29808"/>
    <lineage>
        <taxon>Eukaryota</taxon>
        <taxon>Viridiplantae</taxon>
        <taxon>Streptophyta</taxon>
        <taxon>Embryophyta</taxon>
        <taxon>Tracheophyta</taxon>
        <taxon>Spermatophyta</taxon>
        <taxon>Pinopsida</taxon>
        <taxon>Pinidae</taxon>
        <taxon>Conifers II</taxon>
        <taxon>Cupressales</taxon>
        <taxon>Taxaceae</taxon>
        <taxon>Taxus</taxon>
    </lineage>
</organism>
<accession>A0AA38FFE6</accession>
<keyword evidence="4" id="KW-1185">Reference proteome</keyword>
<dbReference type="AlphaFoldDB" id="A0AA38FFE6"/>
<comment type="caution">
    <text evidence="3">The sequence shown here is derived from an EMBL/GenBank/DDBJ whole genome shotgun (WGS) entry which is preliminary data.</text>
</comment>
<feature type="region of interest" description="Disordered" evidence="1">
    <location>
        <begin position="136"/>
        <end position="170"/>
    </location>
</feature>
<proteinExistence type="predicted"/>
<keyword evidence="2" id="KW-0472">Membrane</keyword>
<protein>
    <submittedName>
        <fullName evidence="3">Uncharacterized protein</fullName>
    </submittedName>
</protein>
<reference evidence="3 4" key="1">
    <citation type="journal article" date="2021" name="Nat. Plants">
        <title>The Taxus genome provides insights into paclitaxel biosynthesis.</title>
        <authorList>
            <person name="Xiong X."/>
            <person name="Gou J."/>
            <person name="Liao Q."/>
            <person name="Li Y."/>
            <person name="Zhou Q."/>
            <person name="Bi G."/>
            <person name="Li C."/>
            <person name="Du R."/>
            <person name="Wang X."/>
            <person name="Sun T."/>
            <person name="Guo L."/>
            <person name="Liang H."/>
            <person name="Lu P."/>
            <person name="Wu Y."/>
            <person name="Zhang Z."/>
            <person name="Ro D.K."/>
            <person name="Shang Y."/>
            <person name="Huang S."/>
            <person name="Yan J."/>
        </authorList>
    </citation>
    <scope>NUCLEOTIDE SEQUENCE [LARGE SCALE GENOMIC DNA]</scope>
    <source>
        <strain evidence="3">Ta-2019</strain>
    </source>
</reference>
<sequence>MSTVTVTFRTTTISVPFKRKGTAICGRKRGRIKTRSELNAIGDEKDTIDTAATNEKARAALEQLDSQLSALAEKNVFKDRDTDYLVSDQEKDFKEAGIGMVDWPEFTPGFLAFAGIGLLLITLVNNVLFNMLVASPSRKRTPPPSISDSSKPRFGYKVESLEAPPLTNKG</sequence>